<evidence type="ECO:0000313" key="13">
    <source>
        <dbReference type="EMBL" id="KAL1199360.1"/>
    </source>
</evidence>
<evidence type="ECO:0000256" key="10">
    <source>
        <dbReference type="PROSITE-ProRule" id="PRU00027"/>
    </source>
</evidence>
<dbReference type="GO" id="GO:0008270">
    <property type="term" value="F:zinc ion binding"/>
    <property type="evidence" value="ECO:0007669"/>
    <property type="project" value="UniProtKB-KW"/>
</dbReference>
<dbReference type="SUPFAM" id="SSF57667">
    <property type="entry name" value="beta-beta-alpha zinc fingers"/>
    <property type="match status" value="1"/>
</dbReference>
<feature type="region of interest" description="Disordered" evidence="11">
    <location>
        <begin position="591"/>
        <end position="614"/>
    </location>
</feature>
<dbReference type="GO" id="GO:0005634">
    <property type="term" value="C:nucleus"/>
    <property type="evidence" value="ECO:0007669"/>
    <property type="project" value="UniProtKB-SubCell"/>
</dbReference>
<feature type="region of interest" description="Disordered" evidence="11">
    <location>
        <begin position="983"/>
        <end position="1067"/>
    </location>
</feature>
<feature type="compositionally biased region" description="Basic and acidic residues" evidence="11">
    <location>
        <begin position="926"/>
        <end position="942"/>
    </location>
</feature>
<evidence type="ECO:0000256" key="11">
    <source>
        <dbReference type="SAM" id="MobiDB-lite"/>
    </source>
</evidence>
<dbReference type="Pfam" id="PF14372">
    <property type="entry name" value="hAT-like_RNase-H"/>
    <property type="match status" value="1"/>
</dbReference>
<protein>
    <submittedName>
        <fullName evidence="13">Zinc finger BED domain-containing protein DAYSLEEPER</fullName>
    </submittedName>
</protein>
<feature type="region of interest" description="Disordered" evidence="11">
    <location>
        <begin position="712"/>
        <end position="895"/>
    </location>
</feature>
<evidence type="ECO:0000256" key="7">
    <source>
        <dbReference type="ARBA" id="ARBA00023125"/>
    </source>
</evidence>
<comment type="subunit">
    <text evidence="2">Homodimer.</text>
</comment>
<keyword evidence="4 10" id="KW-0863">Zinc-finger</keyword>
<feature type="region of interest" description="Disordered" evidence="11">
    <location>
        <begin position="130"/>
        <end position="149"/>
    </location>
</feature>
<keyword evidence="6" id="KW-0805">Transcription regulation</keyword>
<dbReference type="Pfam" id="PF02892">
    <property type="entry name" value="zf-BED"/>
    <property type="match status" value="1"/>
</dbReference>
<evidence type="ECO:0000256" key="8">
    <source>
        <dbReference type="ARBA" id="ARBA00023163"/>
    </source>
</evidence>
<evidence type="ECO:0000256" key="4">
    <source>
        <dbReference type="ARBA" id="ARBA00022771"/>
    </source>
</evidence>
<keyword evidence="8" id="KW-0804">Transcription</keyword>
<dbReference type="AlphaFoldDB" id="A0ABD1AI18"/>
<organism evidence="13 14">
    <name type="scientific">Cardamine amara subsp. amara</name>
    <dbReference type="NCBI Taxonomy" id="228776"/>
    <lineage>
        <taxon>Eukaryota</taxon>
        <taxon>Viridiplantae</taxon>
        <taxon>Streptophyta</taxon>
        <taxon>Embryophyta</taxon>
        <taxon>Tracheophyta</taxon>
        <taxon>Spermatophyta</taxon>
        <taxon>Magnoliopsida</taxon>
        <taxon>eudicotyledons</taxon>
        <taxon>Gunneridae</taxon>
        <taxon>Pentapetalae</taxon>
        <taxon>rosids</taxon>
        <taxon>malvids</taxon>
        <taxon>Brassicales</taxon>
        <taxon>Brassicaceae</taxon>
        <taxon>Cardamineae</taxon>
        <taxon>Cardamine</taxon>
    </lineage>
</organism>
<feature type="compositionally biased region" description="Low complexity" evidence="11">
    <location>
        <begin position="793"/>
        <end position="822"/>
    </location>
</feature>
<evidence type="ECO:0000256" key="5">
    <source>
        <dbReference type="ARBA" id="ARBA00022833"/>
    </source>
</evidence>
<dbReference type="GO" id="GO:0003677">
    <property type="term" value="F:DNA binding"/>
    <property type="evidence" value="ECO:0007669"/>
    <property type="project" value="UniProtKB-KW"/>
</dbReference>
<keyword evidence="9" id="KW-0539">Nucleus</keyword>
<name>A0ABD1AI18_CARAN</name>
<reference evidence="13 14" key="1">
    <citation type="submission" date="2024-04" db="EMBL/GenBank/DDBJ databases">
        <title>Genome assembly C_amara_ONT_v2.</title>
        <authorList>
            <person name="Yant L."/>
            <person name="Moore C."/>
            <person name="Slenker M."/>
        </authorList>
    </citation>
    <scope>NUCLEOTIDE SEQUENCE [LARGE SCALE GENOMIC DNA]</scope>
    <source>
        <tissue evidence="13">Leaf</tissue>
    </source>
</reference>
<dbReference type="Pfam" id="PF05699">
    <property type="entry name" value="Dimer_Tnp_hAT"/>
    <property type="match status" value="1"/>
</dbReference>
<dbReference type="InterPro" id="IPR036236">
    <property type="entry name" value="Znf_C2H2_sf"/>
</dbReference>
<evidence type="ECO:0000256" key="3">
    <source>
        <dbReference type="ARBA" id="ARBA00022723"/>
    </source>
</evidence>
<keyword evidence="5" id="KW-0862">Zinc</keyword>
<feature type="region of interest" description="Disordered" evidence="11">
    <location>
        <begin position="657"/>
        <end position="677"/>
    </location>
</feature>
<dbReference type="Proteomes" id="UP001558713">
    <property type="component" value="Unassembled WGS sequence"/>
</dbReference>
<evidence type="ECO:0000256" key="6">
    <source>
        <dbReference type="ARBA" id="ARBA00023015"/>
    </source>
</evidence>
<feature type="compositionally biased region" description="Acidic residues" evidence="11">
    <location>
        <begin position="943"/>
        <end position="953"/>
    </location>
</feature>
<keyword evidence="14" id="KW-1185">Reference proteome</keyword>
<accession>A0ABD1AI18</accession>
<dbReference type="InterPro" id="IPR012337">
    <property type="entry name" value="RNaseH-like_sf"/>
</dbReference>
<dbReference type="GO" id="GO:0009791">
    <property type="term" value="P:post-embryonic development"/>
    <property type="evidence" value="ECO:0007669"/>
    <property type="project" value="UniProtKB-ARBA"/>
</dbReference>
<keyword evidence="3" id="KW-0479">Metal-binding</keyword>
<feature type="compositionally biased region" description="Acidic residues" evidence="11">
    <location>
        <begin position="850"/>
        <end position="863"/>
    </location>
</feature>
<dbReference type="InterPro" id="IPR003656">
    <property type="entry name" value="Znf_BED"/>
</dbReference>
<feature type="compositionally biased region" description="Polar residues" evidence="11">
    <location>
        <begin position="720"/>
        <end position="753"/>
    </location>
</feature>
<feature type="compositionally biased region" description="Polar residues" evidence="11">
    <location>
        <begin position="29"/>
        <end position="40"/>
    </location>
</feature>
<dbReference type="PANTHER" id="PTHR46481">
    <property type="entry name" value="ZINC FINGER BED DOMAIN-CONTAINING PROTEIN 4"/>
    <property type="match status" value="1"/>
</dbReference>
<comment type="caution">
    <text evidence="13">The sequence shown here is derived from an EMBL/GenBank/DDBJ whole genome shotgun (WGS) entry which is preliminary data.</text>
</comment>
<evidence type="ECO:0000256" key="1">
    <source>
        <dbReference type="ARBA" id="ARBA00004123"/>
    </source>
</evidence>
<dbReference type="SMART" id="SM00614">
    <property type="entry name" value="ZnF_BED"/>
    <property type="match status" value="1"/>
</dbReference>
<evidence type="ECO:0000313" key="14">
    <source>
        <dbReference type="Proteomes" id="UP001558713"/>
    </source>
</evidence>
<evidence type="ECO:0000256" key="9">
    <source>
        <dbReference type="ARBA" id="ARBA00023242"/>
    </source>
</evidence>
<proteinExistence type="predicted"/>
<evidence type="ECO:0000256" key="2">
    <source>
        <dbReference type="ARBA" id="ARBA00011738"/>
    </source>
</evidence>
<dbReference type="InterPro" id="IPR025525">
    <property type="entry name" value="hAT-like_transposase_RNase-H"/>
</dbReference>
<feature type="region of interest" description="Disordered" evidence="11">
    <location>
        <begin position="17"/>
        <end position="68"/>
    </location>
</feature>
<comment type="subcellular location">
    <subcellularLocation>
        <location evidence="1">Nucleus</location>
    </subcellularLocation>
</comment>
<dbReference type="EMBL" id="JBANAX010000647">
    <property type="protein sequence ID" value="KAL1199360.1"/>
    <property type="molecule type" value="Genomic_DNA"/>
</dbReference>
<sequence>MDNNSLMLIDNNGSFEIDDQSHMDVDASHNPSMTLFNPTRPNEDGPNADTDDGLLPDPATLPGKRRRKKSMVWEHFTIETASPGSSKACCKHCRKSFAYITGQKLAGTSHLKRHIQLGICPMSRETTQLPQILDSKDPTPGPPKKRQRSTATYINAPLDQDRCYSELAKMIIMHEYPLHMVEHSGFTGFVQALRPQFSMVSFNTIHSDCVTMYLSEKQKLSNFINEIPGRVNLTIDLWTSNQSVGYAFVTGHFIDKDWKLTHRLLNVAVVPSPDSDFALNQPIAACLSDWNLERRLSSLTVGQSVVNKTSIENLRCCLSARNQHVLDGQLLLGNCYARLLSSMAQHLLGAEDLQTPIKKVRDSVKYVKTKDSCEETFDELKKQLQTPSTKDLLIDDQTKWDTSYNMLLAACEHKEVFSSLGISDLDYKMSISPEDWRKIEVLCSCLKLLYDAANVLTGPTRLTANDLYHEMTKFQLELSNTAMSEDPDVRNLANPLKEKFDEYWRGCFLLLAVAVVMDPRFKMKLIEFSFSKAYGEDADKWIRSVDDAVHDLYHDYADSNSLLDAYVGHGNDGFSETDMSQVHFHHEMPHEYHHSNGLSHDQIYEQPEDGTPLNGKPRDHVIDGHEPLEVAQTQVNQLAAESLPHAQEEKIVEPLLQEDQSGGMGPQENQPMEGLSGEGQQMGTVSVRGNTTQEGHLVDAGIQENHIVEGVSEESKTMEGLTQESLPTENLQASGEPTLTQESQLTDGTSGESQAMEETHNATQSAEELDHETQLVEEFPCKSQPSEEIPLQSQPVEEIPQESQPVEVVPPESHPVEPLLLETQPVEDTDMTQDSQPGEGDVAETQPVEEILEDILPVEEVTQEEIPQVSRPVEDIPPESHPIEEMPQENQQVDDRDITQDMQPAEEMLEDTQPVEEVALEAQLVEKHDNIQPVEEVGHETQPEEELFEDTQPVEEVSREIQMVEEKHDDIQAIEEAGHEIHAVEGMLEDTQPVEEVAQPVEQIPEQSQNPPSADGILCQEYPQEGKEAVQQEQQSDEAVASDKHPQSHAMPQEEEAHHDSQSHAMPQEEAPFTISQEGHHVDVLLQEGHHLEVSQEFPLITIGDGFSDFELYISEVGSHQQMKSELDQYLEESLIPRSQDFEVLCWWSLNRTKYPTLSKMAADVLSLPFCTVSPDSVFDTEVKKMDNYRCSLRHVTLEALFCAKDWFKHGYSTSTSENNLKRE</sequence>
<keyword evidence="7" id="KW-0238">DNA-binding</keyword>
<dbReference type="SUPFAM" id="SSF53098">
    <property type="entry name" value="Ribonuclease H-like"/>
    <property type="match status" value="1"/>
</dbReference>
<evidence type="ECO:0000259" key="12">
    <source>
        <dbReference type="PROSITE" id="PS50808"/>
    </source>
</evidence>
<dbReference type="PROSITE" id="PS50808">
    <property type="entry name" value="ZF_BED"/>
    <property type="match status" value="1"/>
</dbReference>
<feature type="region of interest" description="Disordered" evidence="11">
    <location>
        <begin position="926"/>
        <end position="954"/>
    </location>
</feature>
<gene>
    <name evidence="13" type="ORF">V5N11_015743</name>
</gene>
<dbReference type="InterPro" id="IPR008906">
    <property type="entry name" value="HATC_C_dom"/>
</dbReference>
<dbReference type="InterPro" id="IPR052035">
    <property type="entry name" value="ZnF_BED_domain_contain"/>
</dbReference>
<feature type="domain" description="BED-type" evidence="12">
    <location>
        <begin position="67"/>
        <end position="127"/>
    </location>
</feature>
<dbReference type="PANTHER" id="PTHR46481:SF10">
    <property type="entry name" value="ZINC FINGER BED DOMAIN-CONTAINING PROTEIN 39"/>
    <property type="match status" value="1"/>
</dbReference>